<dbReference type="Pfam" id="PF22603">
    <property type="entry name" value="RAE1_2_domI_C"/>
    <property type="match status" value="1"/>
</dbReference>
<accession>S4NTJ5</accession>
<feature type="domain" description="RAE1/2" evidence="6">
    <location>
        <begin position="78"/>
        <end position="199"/>
    </location>
</feature>
<organism evidence="7">
    <name type="scientific">Pararge aegeria</name>
    <name type="common">speckled wood butterfly</name>
    <dbReference type="NCBI Taxonomy" id="116150"/>
    <lineage>
        <taxon>Eukaryota</taxon>
        <taxon>Metazoa</taxon>
        <taxon>Ecdysozoa</taxon>
        <taxon>Arthropoda</taxon>
        <taxon>Hexapoda</taxon>
        <taxon>Insecta</taxon>
        <taxon>Pterygota</taxon>
        <taxon>Neoptera</taxon>
        <taxon>Endopterygota</taxon>
        <taxon>Lepidoptera</taxon>
        <taxon>Glossata</taxon>
        <taxon>Ditrysia</taxon>
        <taxon>Papilionoidea</taxon>
        <taxon>Nymphalidae</taxon>
        <taxon>Satyrinae</taxon>
        <taxon>Satyrini</taxon>
        <taxon>Parargina</taxon>
        <taxon>Pararge</taxon>
    </lineage>
</organism>
<keyword evidence="3" id="KW-0343">GTPase activation</keyword>
<evidence type="ECO:0000256" key="1">
    <source>
        <dbReference type="ARBA" id="ARBA00004514"/>
    </source>
</evidence>
<feature type="compositionally biased region" description="Acidic residues" evidence="5">
    <location>
        <begin position="247"/>
        <end position="257"/>
    </location>
</feature>
<dbReference type="GO" id="GO:0005968">
    <property type="term" value="C:Rab-protein geranylgeranyltransferase complex"/>
    <property type="evidence" value="ECO:0007669"/>
    <property type="project" value="InterPro"/>
</dbReference>
<keyword evidence="7" id="KW-0808">Transferase</keyword>
<dbReference type="GO" id="GO:0016192">
    <property type="term" value="P:vesicle-mediated transport"/>
    <property type="evidence" value="ECO:0007669"/>
    <property type="project" value="TreeGrafter"/>
</dbReference>
<dbReference type="InterPro" id="IPR036188">
    <property type="entry name" value="FAD/NAD-bd_sf"/>
</dbReference>
<keyword evidence="4" id="KW-0963">Cytoplasm</keyword>
<dbReference type="Gene3D" id="3.30.519.10">
    <property type="entry name" value="Guanine Nucleotide Dissociation Inhibitor, domain 2"/>
    <property type="match status" value="1"/>
</dbReference>
<dbReference type="SUPFAM" id="SSF54373">
    <property type="entry name" value="FAD-linked reductases, C-terminal domain"/>
    <property type="match status" value="1"/>
</dbReference>
<dbReference type="GO" id="GO:0005634">
    <property type="term" value="C:nucleus"/>
    <property type="evidence" value="ECO:0007669"/>
    <property type="project" value="TreeGrafter"/>
</dbReference>
<dbReference type="GO" id="GO:0016740">
    <property type="term" value="F:transferase activity"/>
    <property type="evidence" value="ECO:0007669"/>
    <property type="project" value="UniProtKB-KW"/>
</dbReference>
<dbReference type="GO" id="GO:0005092">
    <property type="term" value="F:GDP-dissociation inhibitor activity"/>
    <property type="evidence" value="ECO:0007669"/>
    <property type="project" value="InterPro"/>
</dbReference>
<evidence type="ECO:0000256" key="4">
    <source>
        <dbReference type="ARBA" id="ARBA00022490"/>
    </source>
</evidence>
<dbReference type="InterPro" id="IPR018203">
    <property type="entry name" value="GDP_dissociation_inhibitor"/>
</dbReference>
<dbReference type="EMBL" id="GAIX01012196">
    <property type="protein sequence ID" value="JAA80364.1"/>
    <property type="molecule type" value="Transcribed_RNA"/>
</dbReference>
<comment type="subcellular location">
    <subcellularLocation>
        <location evidence="1">Cytoplasm</location>
        <location evidence="1">Cytosol</location>
    </subcellularLocation>
</comment>
<sequence>MYGSGELPQCFCRLCAVFGGVYCLNRPIDTVENKTVDDKRVVVIESKSKTLTCDHLVLGINEAPKDLLSQEPAESSDISRAIFISNGTIMASEKEPLSLLRFPPLTEDNNAVTVLEVGPANGACPKGLFVVYFITNKVTDAESDLLPYAERIFDMSGGDQTETSDKPKCLWSLFYNVKDTSATVRDGVDSVHVCAGPDAGLDFDRAVHQAEEIFKKICPGQEFLPRAPNPEEIVFEDDATPGPEFQREEEDAEGDKE</sequence>
<dbReference type="InterPro" id="IPR054420">
    <property type="entry name" value="RAE1_2_domI_C"/>
</dbReference>
<evidence type="ECO:0000256" key="5">
    <source>
        <dbReference type="SAM" id="MobiDB-lite"/>
    </source>
</evidence>
<dbReference type="PANTHER" id="PTHR11787:SF4">
    <property type="entry name" value="CHM, RAB ESCORT PROTEIN 1"/>
    <property type="match status" value="1"/>
</dbReference>
<dbReference type="GO" id="GO:0006886">
    <property type="term" value="P:intracellular protein transport"/>
    <property type="evidence" value="ECO:0007669"/>
    <property type="project" value="InterPro"/>
</dbReference>
<dbReference type="GO" id="GO:0005096">
    <property type="term" value="F:GTPase activator activity"/>
    <property type="evidence" value="ECO:0007669"/>
    <property type="project" value="UniProtKB-KW"/>
</dbReference>
<evidence type="ECO:0000256" key="2">
    <source>
        <dbReference type="ARBA" id="ARBA00005593"/>
    </source>
</evidence>
<dbReference type="Gene3D" id="3.50.50.60">
    <property type="entry name" value="FAD/NAD(P)-binding domain"/>
    <property type="match status" value="1"/>
</dbReference>
<dbReference type="SUPFAM" id="SSF51905">
    <property type="entry name" value="FAD/NAD(P)-binding domain"/>
    <property type="match status" value="1"/>
</dbReference>
<dbReference type="PRINTS" id="PR00893">
    <property type="entry name" value="RABESCORT"/>
</dbReference>
<feature type="region of interest" description="Disordered" evidence="5">
    <location>
        <begin position="227"/>
        <end position="257"/>
    </location>
</feature>
<name>S4NTJ5_9NEOP</name>
<protein>
    <submittedName>
        <fullName evidence="7">Rab proteins geranylgeranyltransferase component A 1</fullName>
    </submittedName>
</protein>
<evidence type="ECO:0000259" key="6">
    <source>
        <dbReference type="Pfam" id="PF22603"/>
    </source>
</evidence>
<reference evidence="7" key="1">
    <citation type="journal article" date="2013" name="BMC Genomics">
        <title>Unscrambling butterfly oogenesis.</title>
        <authorList>
            <person name="Carter J.M."/>
            <person name="Baker S.C."/>
            <person name="Pink R."/>
            <person name="Carter D.R."/>
            <person name="Collins A."/>
            <person name="Tomlin J."/>
            <person name="Gibbs M."/>
            <person name="Breuker C.J."/>
        </authorList>
    </citation>
    <scope>NUCLEOTIDE SEQUENCE</scope>
    <source>
        <tissue evidence="7">Ovary</tissue>
    </source>
</reference>
<comment type="similarity">
    <text evidence="2">Belongs to the Rab GDI family.</text>
</comment>
<dbReference type="GO" id="GO:0005829">
    <property type="term" value="C:cytosol"/>
    <property type="evidence" value="ECO:0007669"/>
    <property type="project" value="UniProtKB-SubCell"/>
</dbReference>
<dbReference type="GO" id="GO:0007264">
    <property type="term" value="P:small GTPase-mediated signal transduction"/>
    <property type="evidence" value="ECO:0007669"/>
    <property type="project" value="InterPro"/>
</dbReference>
<dbReference type="AlphaFoldDB" id="S4NTJ5"/>
<dbReference type="InterPro" id="IPR001738">
    <property type="entry name" value="Rab_escort"/>
</dbReference>
<proteinExistence type="inferred from homology"/>
<reference evidence="7" key="2">
    <citation type="submission" date="2013-05" db="EMBL/GenBank/DDBJ databases">
        <authorList>
            <person name="Carter J.-M."/>
            <person name="Baker S.C."/>
            <person name="Pink R."/>
            <person name="Carter D.R.F."/>
            <person name="Collins A."/>
            <person name="Tomlin J."/>
            <person name="Gibbs M."/>
            <person name="Breuker C.J."/>
        </authorList>
    </citation>
    <scope>NUCLEOTIDE SEQUENCE</scope>
    <source>
        <tissue evidence="7">Ovary</tissue>
    </source>
</reference>
<dbReference type="PANTHER" id="PTHR11787">
    <property type="entry name" value="RAB GDP-DISSOCIATION INHIBITOR"/>
    <property type="match status" value="1"/>
</dbReference>
<evidence type="ECO:0000313" key="7">
    <source>
        <dbReference type="EMBL" id="JAA80364.1"/>
    </source>
</evidence>
<evidence type="ECO:0000256" key="3">
    <source>
        <dbReference type="ARBA" id="ARBA00022468"/>
    </source>
</evidence>